<evidence type="ECO:0000313" key="1">
    <source>
        <dbReference type="EMBL" id="JAD23010.1"/>
    </source>
</evidence>
<name>A0A0A8YC19_ARUDO</name>
<organism evidence="1">
    <name type="scientific">Arundo donax</name>
    <name type="common">Giant reed</name>
    <name type="synonym">Donax arundinaceus</name>
    <dbReference type="NCBI Taxonomy" id="35708"/>
    <lineage>
        <taxon>Eukaryota</taxon>
        <taxon>Viridiplantae</taxon>
        <taxon>Streptophyta</taxon>
        <taxon>Embryophyta</taxon>
        <taxon>Tracheophyta</taxon>
        <taxon>Spermatophyta</taxon>
        <taxon>Magnoliopsida</taxon>
        <taxon>Liliopsida</taxon>
        <taxon>Poales</taxon>
        <taxon>Poaceae</taxon>
        <taxon>PACMAD clade</taxon>
        <taxon>Arundinoideae</taxon>
        <taxon>Arundineae</taxon>
        <taxon>Arundo</taxon>
    </lineage>
</organism>
<proteinExistence type="predicted"/>
<dbReference type="AlphaFoldDB" id="A0A0A8YC19"/>
<sequence>MAFGSRRGTTVEEGLIVTAGDARGYFDKFLVVVSGNQCLGCFLQLCHSVLGHPF</sequence>
<dbReference type="EMBL" id="GBRH01274885">
    <property type="protein sequence ID" value="JAD23010.1"/>
    <property type="molecule type" value="Transcribed_RNA"/>
</dbReference>
<accession>A0A0A8YC19</accession>
<reference evidence="1" key="1">
    <citation type="submission" date="2014-09" db="EMBL/GenBank/DDBJ databases">
        <authorList>
            <person name="Magalhaes I.L.F."/>
            <person name="Oliveira U."/>
            <person name="Santos F.R."/>
            <person name="Vidigal T.H.D.A."/>
            <person name="Brescovit A.D."/>
            <person name="Santos A.J."/>
        </authorList>
    </citation>
    <scope>NUCLEOTIDE SEQUENCE</scope>
    <source>
        <tissue evidence="1">Shoot tissue taken approximately 20 cm above the soil surface</tissue>
    </source>
</reference>
<protein>
    <submittedName>
        <fullName evidence="1">Uncharacterized protein</fullName>
    </submittedName>
</protein>
<reference evidence="1" key="2">
    <citation type="journal article" date="2015" name="Data Brief">
        <title>Shoot transcriptome of the giant reed, Arundo donax.</title>
        <authorList>
            <person name="Barrero R.A."/>
            <person name="Guerrero F.D."/>
            <person name="Moolhuijzen P."/>
            <person name="Goolsby J.A."/>
            <person name="Tidwell J."/>
            <person name="Bellgard S.E."/>
            <person name="Bellgard M.I."/>
        </authorList>
    </citation>
    <scope>NUCLEOTIDE SEQUENCE</scope>
    <source>
        <tissue evidence="1">Shoot tissue taken approximately 20 cm above the soil surface</tissue>
    </source>
</reference>